<protein>
    <recommendedName>
        <fullName evidence="4">Porin</fullName>
    </recommendedName>
</protein>
<evidence type="ECO:0000313" key="2">
    <source>
        <dbReference type="EMBL" id="TCB54791.1"/>
    </source>
</evidence>
<gene>
    <name evidence="2" type="ORF">E0H85_15755</name>
</gene>
<dbReference type="Proteomes" id="UP000291380">
    <property type="component" value="Unassembled WGS sequence"/>
</dbReference>
<accession>A0A4R0EF95</accession>
<comment type="caution">
    <text evidence="2">The sequence shown here is derived from an EMBL/GenBank/DDBJ whole genome shotgun (WGS) entry which is preliminary data.</text>
</comment>
<feature type="chain" id="PRO_5020741859" description="Porin" evidence="1">
    <location>
        <begin position="20"/>
        <end position="255"/>
    </location>
</feature>
<dbReference type="OrthoDB" id="6696748at2"/>
<dbReference type="AlphaFoldDB" id="A0A4R0EF95"/>
<evidence type="ECO:0008006" key="4">
    <source>
        <dbReference type="Google" id="ProtNLM"/>
    </source>
</evidence>
<name>A0A4R0EF95_9GAMM</name>
<feature type="signal peptide" evidence="1">
    <location>
        <begin position="1"/>
        <end position="19"/>
    </location>
</feature>
<dbReference type="EMBL" id="SJOA01000031">
    <property type="protein sequence ID" value="TCB54791.1"/>
    <property type="molecule type" value="Genomic_DNA"/>
</dbReference>
<organism evidence="2 3">
    <name type="scientific">Acinetobacter terrae</name>
    <dbReference type="NCBI Taxonomy" id="2731247"/>
    <lineage>
        <taxon>Bacteria</taxon>
        <taxon>Pseudomonadati</taxon>
        <taxon>Pseudomonadota</taxon>
        <taxon>Gammaproteobacteria</taxon>
        <taxon>Moraxellales</taxon>
        <taxon>Moraxellaceae</taxon>
        <taxon>Acinetobacter</taxon>
        <taxon>Acinetobacter Taxon 24</taxon>
    </lineage>
</organism>
<evidence type="ECO:0000256" key="1">
    <source>
        <dbReference type="SAM" id="SignalP"/>
    </source>
</evidence>
<dbReference type="RefSeq" id="WP_131272153.1">
    <property type="nucleotide sequence ID" value="NZ_SJOA01000031.1"/>
</dbReference>
<dbReference type="SUPFAM" id="SSF56935">
    <property type="entry name" value="Porins"/>
    <property type="match status" value="1"/>
</dbReference>
<proteinExistence type="predicted"/>
<evidence type="ECO:0000313" key="3">
    <source>
        <dbReference type="Proteomes" id="UP000291380"/>
    </source>
</evidence>
<sequence>MYKKLSFFALMMSFGSAMASTPEAQENHISVNGSITLVSDYVSRGLTNSIENEGATLQASLSVGYDNFYATYWGSQIGYSFRELQGGKSYSSDKFEHDFILGYTWKYKDVTFDLWDATYYYQGGDHTTSNELGLTFTAPIAEKGTVVSSVSTYLNDAYYMSQGDTFATLSYIHQITDVTSLTLGVAGSYFTDNGKYEGQGILDTQTDFTYRYATVRADHSLSDNLTVFAQYYLGGYDRSDIKQKNKPVFGLTYSF</sequence>
<keyword evidence="1" id="KW-0732">Signal</keyword>
<reference evidence="2 3" key="1">
    <citation type="submission" date="2019-02" db="EMBL/GenBank/DDBJ databases">
        <title>High diversity of culturable Acinetobacter species in natural soil and water ecosystems.</title>
        <authorList>
            <person name="Radolfova-Krizova L."/>
            <person name="Nemec A."/>
        </authorList>
    </citation>
    <scope>NUCLEOTIDE SEQUENCE [LARGE SCALE GENOMIC DNA]</scope>
    <source>
        <strain evidence="2 3">ANC 4281</strain>
    </source>
</reference>